<name>A0A1A0MPG2_MYCMU</name>
<evidence type="ECO:0000313" key="3">
    <source>
        <dbReference type="Proteomes" id="UP000093962"/>
    </source>
</evidence>
<organism evidence="2 3">
    <name type="scientific">Mycolicibacterium mucogenicum</name>
    <name type="common">Mycobacterium mucogenicum</name>
    <dbReference type="NCBI Taxonomy" id="56689"/>
    <lineage>
        <taxon>Bacteria</taxon>
        <taxon>Bacillati</taxon>
        <taxon>Actinomycetota</taxon>
        <taxon>Actinomycetes</taxon>
        <taxon>Mycobacteriales</taxon>
        <taxon>Mycobacteriaceae</taxon>
        <taxon>Mycolicibacterium</taxon>
    </lineage>
</organism>
<feature type="domain" description="NIPSNAP" evidence="1">
    <location>
        <begin position="1"/>
        <end position="101"/>
    </location>
</feature>
<dbReference type="Gene3D" id="3.30.70.100">
    <property type="match status" value="1"/>
</dbReference>
<proteinExistence type="predicted"/>
<dbReference type="Proteomes" id="UP000093962">
    <property type="component" value="Unassembled WGS sequence"/>
</dbReference>
<comment type="caution">
    <text evidence="2">The sequence shown here is derived from an EMBL/GenBank/DDBJ whole genome shotgun (WGS) entry which is preliminary data.</text>
</comment>
<dbReference type="SUPFAM" id="SSF54909">
    <property type="entry name" value="Dimeric alpha+beta barrel"/>
    <property type="match status" value="1"/>
</dbReference>
<dbReference type="InterPro" id="IPR012577">
    <property type="entry name" value="NIPSNAP"/>
</dbReference>
<evidence type="ECO:0000313" key="2">
    <source>
        <dbReference type="EMBL" id="OBA86956.1"/>
    </source>
</evidence>
<dbReference type="OrthoDB" id="2297285at2"/>
<accession>A0A1A0MPG2</accession>
<sequence length="103" mass="11736">MELRTYTLTDAAALESYVSDFWPRHIRTLRKYGITVRGVWTDPESSEPRVIALVDYAGGDPRRLAESYRASDDFVEDHRHFDTSLIVATHTQTLQPIASSPLQ</sequence>
<dbReference type="Pfam" id="PF07978">
    <property type="entry name" value="NIPSNAP"/>
    <property type="match status" value="1"/>
</dbReference>
<protein>
    <recommendedName>
        <fullName evidence="1">NIPSNAP domain-containing protein</fullName>
    </recommendedName>
</protein>
<gene>
    <name evidence="2" type="ORF">A5642_21220</name>
</gene>
<dbReference type="RefSeq" id="WP_064859152.1">
    <property type="nucleotide sequence ID" value="NZ_LZSF01000132.1"/>
</dbReference>
<reference evidence="2 3" key="1">
    <citation type="submission" date="2016-06" db="EMBL/GenBank/DDBJ databases">
        <authorList>
            <person name="Kjaerup R.B."/>
            <person name="Dalgaard T.S."/>
            <person name="Juul-Madsen H.R."/>
        </authorList>
    </citation>
    <scope>NUCLEOTIDE SEQUENCE [LARGE SCALE GENOMIC DNA]</scope>
    <source>
        <strain evidence="2 3">1199456.5</strain>
    </source>
</reference>
<evidence type="ECO:0000259" key="1">
    <source>
        <dbReference type="Pfam" id="PF07978"/>
    </source>
</evidence>
<dbReference type="EMBL" id="LZSF01000132">
    <property type="protein sequence ID" value="OBA86956.1"/>
    <property type="molecule type" value="Genomic_DNA"/>
</dbReference>
<dbReference type="AlphaFoldDB" id="A0A1A0MPG2"/>
<dbReference type="InterPro" id="IPR011008">
    <property type="entry name" value="Dimeric_a/b-barrel"/>
</dbReference>